<organism evidence="3 4">
    <name type="scientific">Sphaerotilus uruguayifluvii</name>
    <dbReference type="NCBI Taxonomy" id="2735897"/>
    <lineage>
        <taxon>Bacteria</taxon>
        <taxon>Pseudomonadati</taxon>
        <taxon>Pseudomonadota</taxon>
        <taxon>Betaproteobacteria</taxon>
        <taxon>Burkholderiales</taxon>
        <taxon>Sphaerotilaceae</taxon>
        <taxon>Sphaerotilus</taxon>
    </lineage>
</organism>
<gene>
    <name evidence="3" type="ORF">HNQ01_001644</name>
</gene>
<dbReference type="InterPro" id="IPR011990">
    <property type="entry name" value="TPR-like_helical_dom_sf"/>
</dbReference>
<dbReference type="RefSeq" id="WP_173804893.1">
    <property type="nucleotide sequence ID" value="NZ_JABSNM010000006.1"/>
</dbReference>
<dbReference type="EC" id="2.7.7.65" evidence="1"/>
<dbReference type="PROSITE" id="PS50887">
    <property type="entry name" value="GGDEF"/>
    <property type="match status" value="1"/>
</dbReference>
<comment type="caution">
    <text evidence="3">The sequence shown here is derived from an EMBL/GenBank/DDBJ whole genome shotgun (WGS) entry which is preliminary data.</text>
</comment>
<dbReference type="SUPFAM" id="SSF55073">
    <property type="entry name" value="Nucleotide cyclase"/>
    <property type="match status" value="1"/>
</dbReference>
<reference evidence="3 4" key="1">
    <citation type="submission" date="2020-05" db="EMBL/GenBank/DDBJ databases">
        <title>Genomic Encyclopedia of Type Strains, Phase IV (KMG-V): Genome sequencing to study the core and pangenomes of soil and plant-associated prokaryotes.</title>
        <authorList>
            <person name="Whitman W."/>
        </authorList>
    </citation>
    <scope>NUCLEOTIDE SEQUENCE [LARGE SCALE GENOMIC DNA]</scope>
    <source>
        <strain evidence="3 4">C29</strain>
    </source>
</reference>
<dbReference type="InterPro" id="IPR050469">
    <property type="entry name" value="Diguanylate_Cyclase"/>
</dbReference>
<dbReference type="PANTHER" id="PTHR45138">
    <property type="entry name" value="REGULATORY COMPONENTS OF SENSORY TRANSDUCTION SYSTEM"/>
    <property type="match status" value="1"/>
</dbReference>
<proteinExistence type="predicted"/>
<sequence length="539" mass="59550">MTEEGRPSPGIEAARQALVRGDVAAGLSHASDALARAKSSGDLSIQAHAFDLLARAALRDARMPPQQALAHARQSAHLFHLAGDVRSESIALSQVAYLLTLQAYAEEAIESATLAVQLAETLPDGAHTAIAYNYLGVATLCRDSDYARRALLRSAELARVHVHAGAVTQPLINLLFNELHRLEMCRQTGQPAGVGAQAIETLEQLRELQRDGELRALAAEHDHTLAPLLLQVVETGLGAFLPAGSIPGLADLSERPIDSLEPHWLRALAAWLFARRALEDGRLERAQALIDHLLGAPDRLHHTRVLLIAHHMQVDLLERCGRPVEALAAFRAFRREQLGQECENMAARERIAALRLAWRQQSRALADLQVSTRRFEKLSLEDSLTGLANRRHLEHQVDAMLRQTEAEGDTALPWCLVMIDIDRFKQINDLHSHVVGDEVLRRMAQLLRHVLRQRDLAARLAGDEFVLILPDTDERGARPVVERLRGEIARHDWGAISPGLQVTASLGLAQARTGDTQATLMRRSDLQMYADKSLRRDDA</sequence>
<accession>A0ABX2G0T7</accession>
<dbReference type="SMART" id="SM00267">
    <property type="entry name" value="GGDEF"/>
    <property type="match status" value="1"/>
</dbReference>
<dbReference type="EMBL" id="JABSNM010000006">
    <property type="protein sequence ID" value="NRT55909.1"/>
    <property type="molecule type" value="Genomic_DNA"/>
</dbReference>
<name>A0ABX2G0T7_9BURK</name>
<evidence type="ECO:0000313" key="4">
    <source>
        <dbReference type="Proteomes" id="UP001516061"/>
    </source>
</evidence>
<dbReference type="Gene3D" id="3.30.70.270">
    <property type="match status" value="1"/>
</dbReference>
<evidence type="ECO:0000313" key="3">
    <source>
        <dbReference type="EMBL" id="NRT55909.1"/>
    </source>
</evidence>
<dbReference type="NCBIfam" id="TIGR00254">
    <property type="entry name" value="GGDEF"/>
    <property type="match status" value="1"/>
</dbReference>
<dbReference type="CDD" id="cd01949">
    <property type="entry name" value="GGDEF"/>
    <property type="match status" value="1"/>
</dbReference>
<dbReference type="Proteomes" id="UP001516061">
    <property type="component" value="Unassembled WGS sequence"/>
</dbReference>
<dbReference type="InterPro" id="IPR029787">
    <property type="entry name" value="Nucleotide_cyclase"/>
</dbReference>
<evidence type="ECO:0000256" key="1">
    <source>
        <dbReference type="ARBA" id="ARBA00012528"/>
    </source>
</evidence>
<dbReference type="InterPro" id="IPR043128">
    <property type="entry name" value="Rev_trsase/Diguanyl_cyclase"/>
</dbReference>
<evidence type="ECO:0000259" key="2">
    <source>
        <dbReference type="PROSITE" id="PS50887"/>
    </source>
</evidence>
<dbReference type="Gene3D" id="1.25.40.10">
    <property type="entry name" value="Tetratricopeptide repeat domain"/>
    <property type="match status" value="1"/>
</dbReference>
<keyword evidence="4" id="KW-1185">Reference proteome</keyword>
<protein>
    <recommendedName>
        <fullName evidence="1">diguanylate cyclase</fullName>
        <ecNumber evidence="1">2.7.7.65</ecNumber>
    </recommendedName>
</protein>
<dbReference type="PANTHER" id="PTHR45138:SF24">
    <property type="entry name" value="DIGUANYLATE CYCLASE DGCC-RELATED"/>
    <property type="match status" value="1"/>
</dbReference>
<dbReference type="Pfam" id="PF00990">
    <property type="entry name" value="GGDEF"/>
    <property type="match status" value="1"/>
</dbReference>
<dbReference type="InterPro" id="IPR000160">
    <property type="entry name" value="GGDEF_dom"/>
</dbReference>
<feature type="domain" description="GGDEF" evidence="2">
    <location>
        <begin position="412"/>
        <end position="539"/>
    </location>
</feature>